<evidence type="ECO:0000256" key="1">
    <source>
        <dbReference type="SAM" id="MobiDB-lite"/>
    </source>
</evidence>
<sequence length="152" mass="17702">MRVQTNQNDQIGQHRQLEGEPEQSQHGQWDEQKMNCGRHDDQERPPEIHVVQEAAQEEVVQRDVELQPNRASPESLQQFPKVVDDQLGRLHKVCSRVAKVQHRRQDHHAKANVEQECPFGPANKNPQINNLLLKKKTKQNLSPFFRLTLSNR</sequence>
<feature type="compositionally biased region" description="Basic and acidic residues" evidence="1">
    <location>
        <begin position="28"/>
        <end position="47"/>
    </location>
</feature>
<name>A0A8D8EXK7_CULPI</name>
<proteinExistence type="predicted"/>
<evidence type="ECO:0000313" key="2">
    <source>
        <dbReference type="EMBL" id="CAG6449414.1"/>
    </source>
</evidence>
<dbReference type="EMBL" id="HBUE01013146">
    <property type="protein sequence ID" value="CAG6449414.1"/>
    <property type="molecule type" value="Transcribed_RNA"/>
</dbReference>
<protein>
    <submittedName>
        <fullName evidence="2">(northern house mosquito) hypothetical protein</fullName>
    </submittedName>
</protein>
<feature type="compositionally biased region" description="Polar residues" evidence="1">
    <location>
        <begin position="1"/>
        <end position="13"/>
    </location>
</feature>
<feature type="region of interest" description="Disordered" evidence="1">
    <location>
        <begin position="1"/>
        <end position="78"/>
    </location>
</feature>
<feature type="compositionally biased region" description="Polar residues" evidence="1">
    <location>
        <begin position="69"/>
        <end position="78"/>
    </location>
</feature>
<accession>A0A8D8EXK7</accession>
<reference evidence="2" key="1">
    <citation type="submission" date="2021-05" db="EMBL/GenBank/DDBJ databases">
        <authorList>
            <person name="Alioto T."/>
            <person name="Alioto T."/>
            <person name="Gomez Garrido J."/>
        </authorList>
    </citation>
    <scope>NUCLEOTIDE SEQUENCE</scope>
</reference>
<dbReference type="AlphaFoldDB" id="A0A8D8EXK7"/>
<organism evidence="2">
    <name type="scientific">Culex pipiens</name>
    <name type="common">House mosquito</name>
    <dbReference type="NCBI Taxonomy" id="7175"/>
    <lineage>
        <taxon>Eukaryota</taxon>
        <taxon>Metazoa</taxon>
        <taxon>Ecdysozoa</taxon>
        <taxon>Arthropoda</taxon>
        <taxon>Hexapoda</taxon>
        <taxon>Insecta</taxon>
        <taxon>Pterygota</taxon>
        <taxon>Neoptera</taxon>
        <taxon>Endopterygota</taxon>
        <taxon>Diptera</taxon>
        <taxon>Nematocera</taxon>
        <taxon>Culicoidea</taxon>
        <taxon>Culicidae</taxon>
        <taxon>Culicinae</taxon>
        <taxon>Culicini</taxon>
        <taxon>Culex</taxon>
        <taxon>Culex</taxon>
    </lineage>
</organism>